<feature type="region of interest" description="Disordered" evidence="3">
    <location>
        <begin position="63"/>
        <end position="86"/>
    </location>
</feature>
<dbReference type="InterPro" id="IPR025659">
    <property type="entry name" value="Tubby-like_C"/>
</dbReference>
<dbReference type="OrthoDB" id="191150at2759"/>
<evidence type="ECO:0000313" key="4">
    <source>
        <dbReference type="EMBL" id="RKP32760.1"/>
    </source>
</evidence>
<evidence type="ECO:0000256" key="3">
    <source>
        <dbReference type="SAM" id="MobiDB-lite"/>
    </source>
</evidence>
<reference evidence="5" key="1">
    <citation type="journal article" date="2018" name="Nat. Microbiol.">
        <title>Leveraging single-cell genomics to expand the fungal tree of life.</title>
        <authorList>
            <person name="Ahrendt S.R."/>
            <person name="Quandt C.A."/>
            <person name="Ciobanu D."/>
            <person name="Clum A."/>
            <person name="Salamov A."/>
            <person name="Andreopoulos B."/>
            <person name="Cheng J.F."/>
            <person name="Woyke T."/>
            <person name="Pelin A."/>
            <person name="Henrissat B."/>
            <person name="Reynolds N.K."/>
            <person name="Benny G.L."/>
            <person name="Smith M.E."/>
            <person name="James T.Y."/>
            <person name="Grigoriev I.V."/>
        </authorList>
    </citation>
    <scope>NUCLEOTIDE SEQUENCE [LARGE SCALE GENOMIC DNA]</scope>
    <source>
        <strain evidence="5">Baker2002</strain>
    </source>
</reference>
<comment type="similarity">
    <text evidence="1 2">Belongs to the phospholipid scramblase family.</text>
</comment>
<dbReference type="EMBL" id="ML004429">
    <property type="protein sequence ID" value="RKP32760.1"/>
    <property type="molecule type" value="Genomic_DNA"/>
</dbReference>
<dbReference type="Gene3D" id="2.40.160.200">
    <property type="entry name" value="LURP1-related"/>
    <property type="match status" value="1"/>
</dbReference>
<evidence type="ECO:0000256" key="1">
    <source>
        <dbReference type="ARBA" id="ARBA00005350"/>
    </source>
</evidence>
<proteinExistence type="inferred from homology"/>
<gene>
    <name evidence="4" type="ORF">METBISCDRAFT_11506</name>
</gene>
<protein>
    <recommendedName>
        <fullName evidence="2">Phospholipid scramblase</fullName>
    </recommendedName>
</protein>
<dbReference type="SUPFAM" id="SSF54518">
    <property type="entry name" value="Tubby C-terminal domain-like"/>
    <property type="match status" value="1"/>
</dbReference>
<evidence type="ECO:0000313" key="5">
    <source>
        <dbReference type="Proteomes" id="UP000268321"/>
    </source>
</evidence>
<sequence length="359" mass="41426">MFRALSLTKTGCISRAPTSKHVLNPVFNGRVLPSRNVILSSQLLHKTRITKEISPEEVRRYQELQRKQGDSASQREFNYEQHPLSNKDAYRGSASQFRAVSEVPPSQNDLITSEDAVYQILREPTIVIERQVEFMNVFLGFEQANKYKIMNSMGQQIGYMEEQDYGIMKAIGRQFFRLHRPFEIGVFDNYGNLVMTIKRRFSLINSHIKCYLPGYDERRNLMFEIIGETVQRWHLWRRRYNLFKLEDDATERYDQFGEVDSGFLAFDFPVRNEAGHVIASVDRNWVGLGRELFTDTGVYIVRMDPASFEGLGDLYPTVAGPLSLDQRAILLGNAVSIDFDYFSRHSRSGGGIFSFGSYE</sequence>
<name>A0A4P9ZKS1_9ASCO</name>
<dbReference type="GO" id="GO:0017128">
    <property type="term" value="F:phospholipid scramblase activity"/>
    <property type="evidence" value="ECO:0007669"/>
    <property type="project" value="InterPro"/>
</dbReference>
<dbReference type="PANTHER" id="PTHR23248:SF9">
    <property type="entry name" value="PHOSPHOLIPID SCRAMBLASE"/>
    <property type="match status" value="1"/>
</dbReference>
<evidence type="ECO:0000256" key="2">
    <source>
        <dbReference type="RuleBase" id="RU363116"/>
    </source>
</evidence>
<dbReference type="PANTHER" id="PTHR23248">
    <property type="entry name" value="PHOSPHOLIPID SCRAMBLASE-RELATED"/>
    <property type="match status" value="1"/>
</dbReference>
<dbReference type="Proteomes" id="UP000268321">
    <property type="component" value="Unassembled WGS sequence"/>
</dbReference>
<dbReference type="Pfam" id="PF03803">
    <property type="entry name" value="Scramblase"/>
    <property type="match status" value="1"/>
</dbReference>
<dbReference type="InterPro" id="IPR038595">
    <property type="entry name" value="LOR_sf"/>
</dbReference>
<dbReference type="InterPro" id="IPR005552">
    <property type="entry name" value="Scramblase"/>
</dbReference>
<dbReference type="GO" id="GO:0005886">
    <property type="term" value="C:plasma membrane"/>
    <property type="evidence" value="ECO:0007669"/>
    <property type="project" value="TreeGrafter"/>
</dbReference>
<organism evidence="4 5">
    <name type="scientific">Metschnikowia bicuspidata</name>
    <dbReference type="NCBI Taxonomy" id="27322"/>
    <lineage>
        <taxon>Eukaryota</taxon>
        <taxon>Fungi</taxon>
        <taxon>Dikarya</taxon>
        <taxon>Ascomycota</taxon>
        <taxon>Saccharomycotina</taxon>
        <taxon>Pichiomycetes</taxon>
        <taxon>Metschnikowiaceae</taxon>
        <taxon>Metschnikowia</taxon>
    </lineage>
</organism>
<accession>A0A4P9ZKS1</accession>
<keyword evidence="5" id="KW-1185">Reference proteome</keyword>
<dbReference type="AlphaFoldDB" id="A0A4P9ZKS1"/>